<dbReference type="RefSeq" id="WP_184815053.1">
    <property type="nucleotide sequence ID" value="NZ_JACHJQ010000008.1"/>
</dbReference>
<gene>
    <name evidence="2" type="ORF">FHR82_007319</name>
</gene>
<proteinExistence type="predicted"/>
<feature type="compositionally biased region" description="Polar residues" evidence="1">
    <location>
        <begin position="1"/>
        <end position="14"/>
    </location>
</feature>
<dbReference type="AlphaFoldDB" id="A0A7W7QCE3"/>
<reference evidence="2 3" key="1">
    <citation type="submission" date="2020-08" db="EMBL/GenBank/DDBJ databases">
        <title>Genomic Encyclopedia of Type Strains, Phase III (KMG-III): the genomes of soil and plant-associated and newly described type strains.</title>
        <authorList>
            <person name="Whitman W."/>
        </authorList>
    </citation>
    <scope>NUCLEOTIDE SEQUENCE [LARGE SCALE GENOMIC DNA]</scope>
    <source>
        <strain evidence="2 3">CECT 8960</strain>
    </source>
</reference>
<comment type="caution">
    <text evidence="2">The sequence shown here is derived from an EMBL/GenBank/DDBJ whole genome shotgun (WGS) entry which is preliminary data.</text>
</comment>
<name>A0A7W7QCE3_9PSEU</name>
<evidence type="ECO:0000256" key="1">
    <source>
        <dbReference type="SAM" id="MobiDB-lite"/>
    </source>
</evidence>
<organism evidence="2 3">
    <name type="scientific">Actinophytocola algeriensis</name>
    <dbReference type="NCBI Taxonomy" id="1768010"/>
    <lineage>
        <taxon>Bacteria</taxon>
        <taxon>Bacillati</taxon>
        <taxon>Actinomycetota</taxon>
        <taxon>Actinomycetes</taxon>
        <taxon>Pseudonocardiales</taxon>
        <taxon>Pseudonocardiaceae</taxon>
    </lineage>
</organism>
<dbReference type="Proteomes" id="UP000520767">
    <property type="component" value="Unassembled WGS sequence"/>
</dbReference>
<protein>
    <submittedName>
        <fullName evidence="2">Uncharacterized protein</fullName>
    </submittedName>
</protein>
<keyword evidence="3" id="KW-1185">Reference proteome</keyword>
<accession>A0A7W7QCE3</accession>
<feature type="region of interest" description="Disordered" evidence="1">
    <location>
        <begin position="1"/>
        <end position="23"/>
    </location>
</feature>
<dbReference type="EMBL" id="JACHJQ010000008">
    <property type="protein sequence ID" value="MBB4911060.1"/>
    <property type="molecule type" value="Genomic_DNA"/>
</dbReference>
<evidence type="ECO:0000313" key="3">
    <source>
        <dbReference type="Proteomes" id="UP000520767"/>
    </source>
</evidence>
<evidence type="ECO:0000313" key="2">
    <source>
        <dbReference type="EMBL" id="MBB4911060.1"/>
    </source>
</evidence>
<sequence length="427" mass="48173">MTASTWTTLSNPPNGTAVPTEPSGHCLRDVGTCKKETADRVNAKAHFSRNRDWNPRPLPNISKPIAWPFLKSPIFRRSAFAKWDVLNLAFVPQPVAGYTVKIYKVTYGTRGDVPPQFVAVAFPMDLDISKPPPFLVHYKHVPGQAKEHETRFVHFRPFGWDWLYFDIWNWFVYNAPPPGTSPGLLDMPFQSSQQFSFGFPYQLRQANKQYVIVLPQISREFGADKQLRDYQLYSASVLREVLVAIQKDILSLEENTLSHVAISANSSGCQVFAKFLVDNIAAAARNPATETFMNDELNEVFILDPGGDFVDGMIAPIGRWMKLSSRRGGFKGKCVRFYSHGYPRTATVLTGEKSNPFTRGRNGFWESPARTVSMAYLPFDRSGDDVWQQTYDESQPDGRLMVNNFGFVHHVIPALCLTDAAARSLYV</sequence>